<feature type="compositionally biased region" description="Basic and acidic residues" evidence="1">
    <location>
        <begin position="13"/>
        <end position="23"/>
    </location>
</feature>
<feature type="compositionally biased region" description="Basic and acidic residues" evidence="1">
    <location>
        <begin position="52"/>
        <end position="63"/>
    </location>
</feature>
<protein>
    <submittedName>
        <fullName evidence="2">Uncharacterized protein</fullName>
    </submittedName>
</protein>
<dbReference type="EMBL" id="LR899013">
    <property type="protein sequence ID" value="CAD7091578.1"/>
    <property type="molecule type" value="Genomic_DNA"/>
</dbReference>
<reference evidence="2 3" key="1">
    <citation type="submission" date="2020-11" db="EMBL/GenBank/DDBJ databases">
        <authorList>
            <person name="Wallbank WR R."/>
            <person name="Pardo Diaz C."/>
            <person name="Kozak K."/>
            <person name="Martin S."/>
            <person name="Jiggins C."/>
            <person name="Moest M."/>
            <person name="Warren A I."/>
            <person name="Generalovic N T."/>
            <person name="Byers J.R.P. K."/>
            <person name="Montejo-Kovacevich G."/>
            <person name="Yen C E."/>
        </authorList>
    </citation>
    <scope>NUCLEOTIDE SEQUENCE [LARGE SCALE GENOMIC DNA]</scope>
</reference>
<evidence type="ECO:0000256" key="1">
    <source>
        <dbReference type="SAM" id="MobiDB-lite"/>
    </source>
</evidence>
<dbReference type="InParanoid" id="A0A7R8Z157"/>
<evidence type="ECO:0000313" key="2">
    <source>
        <dbReference type="EMBL" id="CAD7091578.1"/>
    </source>
</evidence>
<sequence length="187" mass="21165">MGEPSSGPKRRKTNVEDLEPKDASEDELPMTSDIGYNSDESDEVSPRTTAPKHPEEDDLEKLRSENKMLLTLIVQQKDQISAPNWNVNDLRDTVKSLKFTIQTAFLDKVWEKKAKQQSPAATDFPPLESKKRTTDTPSVPAPRQLSKILKSKKVEKLPDGEPRVFPCNENPDCESNPEQFPYQKDGQ</sequence>
<proteinExistence type="predicted"/>
<feature type="region of interest" description="Disordered" evidence="1">
    <location>
        <begin position="1"/>
        <end position="63"/>
    </location>
</feature>
<feature type="compositionally biased region" description="Basic and acidic residues" evidence="1">
    <location>
        <begin position="152"/>
        <end position="162"/>
    </location>
</feature>
<gene>
    <name evidence="2" type="ORF">HERILL_LOCUS13990</name>
</gene>
<name>A0A7R8Z157_HERIL</name>
<keyword evidence="3" id="KW-1185">Reference proteome</keyword>
<accession>A0A7R8Z157</accession>
<evidence type="ECO:0000313" key="3">
    <source>
        <dbReference type="Proteomes" id="UP000594454"/>
    </source>
</evidence>
<organism evidence="2 3">
    <name type="scientific">Hermetia illucens</name>
    <name type="common">Black soldier fly</name>
    <dbReference type="NCBI Taxonomy" id="343691"/>
    <lineage>
        <taxon>Eukaryota</taxon>
        <taxon>Metazoa</taxon>
        <taxon>Ecdysozoa</taxon>
        <taxon>Arthropoda</taxon>
        <taxon>Hexapoda</taxon>
        <taxon>Insecta</taxon>
        <taxon>Pterygota</taxon>
        <taxon>Neoptera</taxon>
        <taxon>Endopterygota</taxon>
        <taxon>Diptera</taxon>
        <taxon>Brachycera</taxon>
        <taxon>Stratiomyomorpha</taxon>
        <taxon>Stratiomyidae</taxon>
        <taxon>Hermetiinae</taxon>
        <taxon>Hermetia</taxon>
    </lineage>
</organism>
<dbReference type="Proteomes" id="UP000594454">
    <property type="component" value="Chromosome 5"/>
</dbReference>
<dbReference type="AlphaFoldDB" id="A0A7R8Z157"/>
<feature type="region of interest" description="Disordered" evidence="1">
    <location>
        <begin position="111"/>
        <end position="187"/>
    </location>
</feature>